<dbReference type="EMBL" id="JBHLTM010000014">
    <property type="protein sequence ID" value="MFC0683557.1"/>
    <property type="molecule type" value="Genomic_DNA"/>
</dbReference>
<protein>
    <submittedName>
        <fullName evidence="2">GPW/gp25 family protein</fullName>
    </submittedName>
</protein>
<feature type="domain" description="IraD/Gp25-like" evidence="1">
    <location>
        <begin position="14"/>
        <end position="97"/>
    </location>
</feature>
<reference evidence="2 3" key="1">
    <citation type="submission" date="2024-09" db="EMBL/GenBank/DDBJ databases">
        <authorList>
            <person name="Sun Q."/>
            <person name="Mori K."/>
        </authorList>
    </citation>
    <scope>NUCLEOTIDE SEQUENCE [LARGE SCALE GENOMIC DNA]</scope>
    <source>
        <strain evidence="2 3">CICC 11035S</strain>
    </source>
</reference>
<sequence length="120" mass="12688">MIGMNDTTGKALDGTAHLEQSIGKILGTPLGTRTMRRDFGSMLFDLIDRPINAATVMLLRAATAVALRQWEPRIAISKVGVSGTFAAGNLTISISGKRTDVAGPNSKVTLSIPIANLRKP</sequence>
<comment type="caution">
    <text evidence="2">The sequence shown here is derived from an EMBL/GenBank/DDBJ whole genome shotgun (WGS) entry which is preliminary data.</text>
</comment>
<dbReference type="RefSeq" id="WP_267221674.1">
    <property type="nucleotide sequence ID" value="NZ_JAPCWC010000011.1"/>
</dbReference>
<dbReference type="InterPro" id="IPR007048">
    <property type="entry name" value="IraD/Gp25-like"/>
</dbReference>
<keyword evidence="3" id="KW-1185">Reference proteome</keyword>
<evidence type="ECO:0000313" key="3">
    <source>
        <dbReference type="Proteomes" id="UP001589858"/>
    </source>
</evidence>
<accession>A0ABV6S2U5</accession>
<organism evidence="2 3">
    <name type="scientific">Novosphingobium clariflavum</name>
    <dbReference type="NCBI Taxonomy" id="2029884"/>
    <lineage>
        <taxon>Bacteria</taxon>
        <taxon>Pseudomonadati</taxon>
        <taxon>Pseudomonadota</taxon>
        <taxon>Alphaproteobacteria</taxon>
        <taxon>Sphingomonadales</taxon>
        <taxon>Sphingomonadaceae</taxon>
        <taxon>Novosphingobium</taxon>
    </lineage>
</organism>
<proteinExistence type="predicted"/>
<evidence type="ECO:0000259" key="1">
    <source>
        <dbReference type="Pfam" id="PF04965"/>
    </source>
</evidence>
<name>A0ABV6S2U5_9SPHN</name>
<dbReference type="Pfam" id="PF04965">
    <property type="entry name" value="GPW_gp25"/>
    <property type="match status" value="1"/>
</dbReference>
<dbReference type="Gene3D" id="3.10.450.40">
    <property type="match status" value="1"/>
</dbReference>
<dbReference type="SUPFAM" id="SSF160719">
    <property type="entry name" value="gpW/gp25-like"/>
    <property type="match status" value="1"/>
</dbReference>
<gene>
    <name evidence="2" type="ORF">ACFFF8_03000</name>
</gene>
<dbReference type="Proteomes" id="UP001589858">
    <property type="component" value="Unassembled WGS sequence"/>
</dbReference>
<evidence type="ECO:0000313" key="2">
    <source>
        <dbReference type="EMBL" id="MFC0683557.1"/>
    </source>
</evidence>